<comment type="caution">
    <text evidence="3">The sequence shown here is derived from an EMBL/GenBank/DDBJ whole genome shotgun (WGS) entry which is preliminary data.</text>
</comment>
<dbReference type="RefSeq" id="WP_173083597.1">
    <property type="nucleotide sequence ID" value="NZ_BLTE01000007.1"/>
</dbReference>
<evidence type="ECO:0000259" key="2">
    <source>
        <dbReference type="Pfam" id="PF13472"/>
    </source>
</evidence>
<dbReference type="InterPro" id="IPR013830">
    <property type="entry name" value="SGNH_hydro"/>
</dbReference>
<feature type="transmembrane region" description="Helical" evidence="1">
    <location>
        <begin position="30"/>
        <end position="55"/>
    </location>
</feature>
<accession>A0A6V8LVZ8</accession>
<dbReference type="EMBL" id="BLTE01000007">
    <property type="protein sequence ID" value="GFK93986.1"/>
    <property type="molecule type" value="Genomic_DNA"/>
</dbReference>
<evidence type="ECO:0000313" key="4">
    <source>
        <dbReference type="Proteomes" id="UP000494245"/>
    </source>
</evidence>
<proteinExistence type="predicted"/>
<dbReference type="Pfam" id="PF13472">
    <property type="entry name" value="Lipase_GDSL_2"/>
    <property type="match status" value="1"/>
</dbReference>
<dbReference type="InterPro" id="IPR036514">
    <property type="entry name" value="SGNH_hydro_sf"/>
</dbReference>
<dbReference type="Gene3D" id="3.40.50.1110">
    <property type="entry name" value="SGNH hydrolase"/>
    <property type="match status" value="1"/>
</dbReference>
<keyword evidence="1" id="KW-0812">Transmembrane</keyword>
<name>A0A6V8LVZ8_9BACT</name>
<organism evidence="3 4">
    <name type="scientific">Fundidesulfovibrio magnetotacticus</name>
    <dbReference type="NCBI Taxonomy" id="2730080"/>
    <lineage>
        <taxon>Bacteria</taxon>
        <taxon>Pseudomonadati</taxon>
        <taxon>Thermodesulfobacteriota</taxon>
        <taxon>Desulfovibrionia</taxon>
        <taxon>Desulfovibrionales</taxon>
        <taxon>Desulfovibrionaceae</taxon>
        <taxon>Fundidesulfovibrio</taxon>
    </lineage>
</organism>
<gene>
    <name evidence="3" type="ORF">NNJEOMEG_01824</name>
</gene>
<keyword evidence="4" id="KW-1185">Reference proteome</keyword>
<reference evidence="3 4" key="1">
    <citation type="submission" date="2020-04" db="EMBL/GenBank/DDBJ databases">
        <authorList>
            <consortium name="Desulfovibrio sp. FSS-1 genome sequencing consortium"/>
            <person name="Shimoshige H."/>
            <person name="Kobayashi H."/>
            <person name="Maekawa T."/>
        </authorList>
    </citation>
    <scope>NUCLEOTIDE SEQUENCE [LARGE SCALE GENOMIC DNA]</scope>
    <source>
        <strain evidence="3 4">SIID29052-01</strain>
    </source>
</reference>
<dbReference type="AlphaFoldDB" id="A0A6V8LVZ8"/>
<evidence type="ECO:0000313" key="3">
    <source>
        <dbReference type="EMBL" id="GFK93986.1"/>
    </source>
</evidence>
<keyword evidence="1" id="KW-0472">Membrane</keyword>
<evidence type="ECO:0000256" key="1">
    <source>
        <dbReference type="SAM" id="Phobius"/>
    </source>
</evidence>
<reference evidence="3 4" key="2">
    <citation type="submission" date="2020-05" db="EMBL/GenBank/DDBJ databases">
        <title>Draft genome sequence of Desulfovibrio sp. strainFSS-1.</title>
        <authorList>
            <person name="Shimoshige H."/>
            <person name="Kobayashi H."/>
            <person name="Maekawa T."/>
        </authorList>
    </citation>
    <scope>NUCLEOTIDE SEQUENCE [LARGE SCALE GENOMIC DNA]</scope>
    <source>
        <strain evidence="3 4">SIID29052-01</strain>
    </source>
</reference>
<dbReference type="SUPFAM" id="SSF52266">
    <property type="entry name" value="SGNH hydrolase"/>
    <property type="match status" value="1"/>
</dbReference>
<feature type="domain" description="SGNH hydrolase-type esterase" evidence="2">
    <location>
        <begin position="104"/>
        <end position="321"/>
    </location>
</feature>
<dbReference type="Proteomes" id="UP000494245">
    <property type="component" value="Unassembled WGS sequence"/>
</dbReference>
<dbReference type="GO" id="GO:0016788">
    <property type="term" value="F:hydrolase activity, acting on ester bonds"/>
    <property type="evidence" value="ECO:0007669"/>
    <property type="project" value="UniProtKB-ARBA"/>
</dbReference>
<protein>
    <recommendedName>
        <fullName evidence="2">SGNH hydrolase-type esterase domain-containing protein</fullName>
    </recommendedName>
</protein>
<dbReference type="CDD" id="cd00229">
    <property type="entry name" value="SGNH_hydrolase"/>
    <property type="match status" value="1"/>
</dbReference>
<keyword evidence="1" id="KW-1133">Transmembrane helix</keyword>
<sequence length="341" mass="36621">MALTIVCALAFLCLHAAVLAGPLKRRMPRLRGAILSVLLVADSLLAGVLAMEVYFRAVHDQSDGFALTWAGKAWMARHWKPVNSLGYRDAEVTPPAPGQRSVAFLGDSFVAGHGVERPEDRFTDVAARALGPGWKVYNLARNGWDSVDEAKGLRAFPVAPEAVVLVYYLNDIFNAAAKADYPLTFSVNLPRGFTKTLTENSALFDFVYWRFARGGNLAGGASTFWDSLKGAYADPKVWGAHAAELADLAQAVRERGAKPLAVVFPMLQAVDASAPLTAKVAEQLTALGFETVDLAPVLRGRPVPGLVVNALDAHPSLALHREVGEMLAAKLKAVQEGHGDR</sequence>